<protein>
    <submittedName>
        <fullName evidence="6">Cadherin domain-containing protein</fullName>
    </submittedName>
</protein>
<dbReference type="PANTHER" id="PTHR24026">
    <property type="entry name" value="FAT ATYPICAL CADHERIN-RELATED"/>
    <property type="match status" value="1"/>
</dbReference>
<evidence type="ECO:0000313" key="5">
    <source>
        <dbReference type="Proteomes" id="UP000887565"/>
    </source>
</evidence>
<dbReference type="SUPFAM" id="SSF49313">
    <property type="entry name" value="Cadherin-like"/>
    <property type="match status" value="2"/>
</dbReference>
<dbReference type="AlphaFoldDB" id="A0A915HLX4"/>
<sequence>LFTIGPRDGVIKTRAKISSTSDGSVHLLNVVVSKTPEQFVQLPVTIEVTPSKENEFETITTTKIDYYTTTTPIMDRNTLSQDDNFVFLINFYNISVAENSGPKELLRLQELSRLLGRREWTRYINFLTATNRQGIYPIYKMMKGDKNLFNVHPTSGLLTTLADLDAEDQPSKTLIIGAKSEDSKIDNLNATATDMNDWTPIFTPDRYYFAVSDDFVPGTPIYRLQAFDKDRSNYHFYPCNPRTKTST</sequence>
<dbReference type="Gene3D" id="2.60.40.60">
    <property type="entry name" value="Cadherins"/>
    <property type="match status" value="2"/>
</dbReference>
<keyword evidence="2" id="KW-0472">Membrane</keyword>
<dbReference type="PANTHER" id="PTHR24026:SF126">
    <property type="entry name" value="PROTOCADHERIN FAT 4"/>
    <property type="match status" value="1"/>
</dbReference>
<organism evidence="5 6">
    <name type="scientific">Romanomermis culicivorax</name>
    <name type="common">Nematode worm</name>
    <dbReference type="NCBI Taxonomy" id="13658"/>
    <lineage>
        <taxon>Eukaryota</taxon>
        <taxon>Metazoa</taxon>
        <taxon>Ecdysozoa</taxon>
        <taxon>Nematoda</taxon>
        <taxon>Enoplea</taxon>
        <taxon>Dorylaimia</taxon>
        <taxon>Mermithida</taxon>
        <taxon>Mermithoidea</taxon>
        <taxon>Mermithidae</taxon>
        <taxon>Romanomermis</taxon>
    </lineage>
</organism>
<dbReference type="PROSITE" id="PS50268">
    <property type="entry name" value="CADHERIN_2"/>
    <property type="match status" value="1"/>
</dbReference>
<dbReference type="GO" id="GO:0007156">
    <property type="term" value="P:homophilic cell adhesion via plasma membrane adhesion molecules"/>
    <property type="evidence" value="ECO:0007669"/>
    <property type="project" value="InterPro"/>
</dbReference>
<dbReference type="GO" id="GO:0005509">
    <property type="term" value="F:calcium ion binding"/>
    <property type="evidence" value="ECO:0007669"/>
    <property type="project" value="UniProtKB-UniRule"/>
</dbReference>
<dbReference type="Proteomes" id="UP000887565">
    <property type="component" value="Unplaced"/>
</dbReference>
<dbReference type="GO" id="GO:0005886">
    <property type="term" value="C:plasma membrane"/>
    <property type="evidence" value="ECO:0007669"/>
    <property type="project" value="UniProtKB-SubCell"/>
</dbReference>
<evidence type="ECO:0000313" key="6">
    <source>
        <dbReference type="WBParaSite" id="nRc.2.0.1.t02531-RA"/>
    </source>
</evidence>
<evidence type="ECO:0000256" key="2">
    <source>
        <dbReference type="ARBA" id="ARBA00022989"/>
    </source>
</evidence>
<evidence type="ECO:0000259" key="4">
    <source>
        <dbReference type="PROSITE" id="PS50268"/>
    </source>
</evidence>
<keyword evidence="2" id="KW-1133">Transmembrane helix</keyword>
<keyword evidence="5" id="KW-1185">Reference proteome</keyword>
<dbReference type="InterPro" id="IPR015919">
    <property type="entry name" value="Cadherin-like_sf"/>
</dbReference>
<feature type="domain" description="Cadherin" evidence="4">
    <location>
        <begin position="88"/>
        <end position="202"/>
    </location>
</feature>
<dbReference type="CDD" id="cd11304">
    <property type="entry name" value="Cadherin_repeat"/>
    <property type="match status" value="1"/>
</dbReference>
<dbReference type="InterPro" id="IPR002126">
    <property type="entry name" value="Cadherin-like_dom"/>
</dbReference>
<evidence type="ECO:0000256" key="1">
    <source>
        <dbReference type="ARBA" id="ARBA00022692"/>
    </source>
</evidence>
<name>A0A915HLX4_ROMCU</name>
<dbReference type="WBParaSite" id="nRc.2.0.1.t02531-RA">
    <property type="protein sequence ID" value="nRc.2.0.1.t02531-RA"/>
    <property type="gene ID" value="nRc.2.0.1.g02531"/>
</dbReference>
<reference evidence="6" key="1">
    <citation type="submission" date="2022-11" db="UniProtKB">
        <authorList>
            <consortium name="WormBaseParasite"/>
        </authorList>
    </citation>
    <scope>IDENTIFICATION</scope>
</reference>
<keyword evidence="1" id="KW-0812">Transmembrane</keyword>
<proteinExistence type="predicted"/>
<evidence type="ECO:0000256" key="3">
    <source>
        <dbReference type="PROSITE-ProRule" id="PRU00043"/>
    </source>
</evidence>
<accession>A0A915HLX4</accession>
<keyword evidence="3" id="KW-0106">Calcium</keyword>